<feature type="non-terminal residue" evidence="1">
    <location>
        <position position="72"/>
    </location>
</feature>
<reference evidence="1" key="1">
    <citation type="submission" date="2018-05" db="EMBL/GenBank/DDBJ databases">
        <authorList>
            <person name="Lanie J.A."/>
            <person name="Ng W.-L."/>
            <person name="Kazmierczak K.M."/>
            <person name="Andrzejewski T.M."/>
            <person name="Davidsen T.M."/>
            <person name="Wayne K.J."/>
            <person name="Tettelin H."/>
            <person name="Glass J.I."/>
            <person name="Rusch D."/>
            <person name="Podicherti R."/>
            <person name="Tsui H.-C.T."/>
            <person name="Winkler M.E."/>
        </authorList>
    </citation>
    <scope>NUCLEOTIDE SEQUENCE</scope>
</reference>
<proteinExistence type="predicted"/>
<evidence type="ECO:0008006" key="2">
    <source>
        <dbReference type="Google" id="ProtNLM"/>
    </source>
</evidence>
<organism evidence="1">
    <name type="scientific">marine metagenome</name>
    <dbReference type="NCBI Taxonomy" id="408172"/>
    <lineage>
        <taxon>unclassified sequences</taxon>
        <taxon>metagenomes</taxon>
        <taxon>ecological metagenomes</taxon>
    </lineage>
</organism>
<sequence length="72" mass="8095">MGKNLKFGIFDHMEFNQASLGALYEERLQMLEYADSAGFWCYHKAEHHFIPLDAAPSANVFLAAASQRTSSI</sequence>
<evidence type="ECO:0000313" key="1">
    <source>
        <dbReference type="EMBL" id="SVB36050.1"/>
    </source>
</evidence>
<dbReference type="GO" id="GO:0016705">
    <property type="term" value="F:oxidoreductase activity, acting on paired donors, with incorporation or reduction of molecular oxygen"/>
    <property type="evidence" value="ECO:0007669"/>
    <property type="project" value="InterPro"/>
</dbReference>
<protein>
    <recommendedName>
        <fullName evidence="2">Luciferase-like domain-containing protein</fullName>
    </recommendedName>
</protein>
<gene>
    <name evidence="1" type="ORF">METZ01_LOCUS188904</name>
</gene>
<dbReference type="AlphaFoldDB" id="A0A382DC80"/>
<accession>A0A382DC80</accession>
<dbReference type="SUPFAM" id="SSF51679">
    <property type="entry name" value="Bacterial luciferase-like"/>
    <property type="match status" value="1"/>
</dbReference>
<dbReference type="Gene3D" id="3.20.20.30">
    <property type="entry name" value="Luciferase-like domain"/>
    <property type="match status" value="1"/>
</dbReference>
<dbReference type="InterPro" id="IPR036661">
    <property type="entry name" value="Luciferase-like_sf"/>
</dbReference>
<name>A0A382DC80_9ZZZZ</name>
<dbReference type="EMBL" id="UINC01038685">
    <property type="protein sequence ID" value="SVB36050.1"/>
    <property type="molecule type" value="Genomic_DNA"/>
</dbReference>